<feature type="binding site" evidence="1">
    <location>
        <position position="323"/>
    </location>
    <ligand>
        <name>Zn(2+)</name>
        <dbReference type="ChEBI" id="CHEBI:29105"/>
    </ligand>
</feature>
<dbReference type="Gene3D" id="1.50.10.20">
    <property type="match status" value="1"/>
</dbReference>
<organism evidence="2 3">
    <name type="scientific">Saccharopolyspora phatthalungensis</name>
    <dbReference type="NCBI Taxonomy" id="664693"/>
    <lineage>
        <taxon>Bacteria</taxon>
        <taxon>Bacillati</taxon>
        <taxon>Actinomycetota</taxon>
        <taxon>Actinomycetes</taxon>
        <taxon>Pseudonocardiales</taxon>
        <taxon>Pseudonocardiaceae</taxon>
        <taxon>Saccharopolyspora</taxon>
    </lineage>
</organism>
<evidence type="ECO:0000256" key="1">
    <source>
        <dbReference type="PIRSR" id="PIRSR607822-1"/>
    </source>
</evidence>
<gene>
    <name evidence="2" type="ORF">BJ970_003621</name>
</gene>
<keyword evidence="1" id="KW-0479">Metal-binding</keyword>
<comment type="caution">
    <text evidence="2">The sequence shown here is derived from an EMBL/GenBank/DDBJ whole genome shotgun (WGS) entry which is preliminary data.</text>
</comment>
<dbReference type="PRINTS" id="PR01950">
    <property type="entry name" value="LANCSUPER"/>
</dbReference>
<dbReference type="CDD" id="cd04793">
    <property type="entry name" value="LanC"/>
    <property type="match status" value="1"/>
</dbReference>
<dbReference type="Pfam" id="PF05147">
    <property type="entry name" value="LANC_like"/>
    <property type="match status" value="1"/>
</dbReference>
<reference evidence="2 3" key="1">
    <citation type="submission" date="2020-08" db="EMBL/GenBank/DDBJ databases">
        <title>Sequencing the genomes of 1000 actinobacteria strains.</title>
        <authorList>
            <person name="Klenk H.-P."/>
        </authorList>
    </citation>
    <scope>NUCLEOTIDE SEQUENCE [LARGE SCALE GENOMIC DNA]</scope>
    <source>
        <strain evidence="2 3">DSM 45584</strain>
    </source>
</reference>
<evidence type="ECO:0000313" key="2">
    <source>
        <dbReference type="EMBL" id="MBB5156087.1"/>
    </source>
</evidence>
<feature type="binding site" evidence="1">
    <location>
        <position position="273"/>
    </location>
    <ligand>
        <name>Zn(2+)</name>
        <dbReference type="ChEBI" id="CHEBI:29105"/>
    </ligand>
</feature>
<dbReference type="AlphaFoldDB" id="A0A840Q826"/>
<dbReference type="SUPFAM" id="SSF158745">
    <property type="entry name" value="LanC-like"/>
    <property type="match status" value="1"/>
</dbReference>
<accession>A0A840Q826</accession>
<sequence>MAERYATELATLEPPPEDKPWVRQSLTKGAAGIALLHVERAHAGYGTWQQAHRWIKTAVAHPISALDTAGLYQGAPAITLMLDAAATGAAGRYRNALADVDGHVAALAHRRVDAAMARMKAGELPGFREYDVFFGLAGIGALLLRRSPGSSAMGRILDYLVALTKPLQIEDQGVPGWWVGHDPHRRNSAAYRSGHGNFGMAHGICGPLALLSQAMRRGATVGGHLDAIITICDWLDAWRQDADAGPWWPEWITLDELTRGTPSQPGPARPSWCYGTPGIARAVQLAAIAISDAQRQRSYEEALIRCLDDPDQENRITDGGLCHGWAGVYQTAWRAAQDAVSPELASHLPRLAACLTCQVHLTTAARPGLLEGKAGTVLALHTAVHDVAPISGWDTCLLID</sequence>
<proteinExistence type="predicted"/>
<dbReference type="InterPro" id="IPR007822">
    <property type="entry name" value="LANC-like"/>
</dbReference>
<keyword evidence="1" id="KW-0862">Zinc</keyword>
<dbReference type="GO" id="GO:0031179">
    <property type="term" value="P:peptide modification"/>
    <property type="evidence" value="ECO:0007669"/>
    <property type="project" value="InterPro"/>
</dbReference>
<dbReference type="EMBL" id="JACHIW010000001">
    <property type="protein sequence ID" value="MBB5156087.1"/>
    <property type="molecule type" value="Genomic_DNA"/>
</dbReference>
<keyword evidence="3" id="KW-1185">Reference proteome</keyword>
<dbReference type="Proteomes" id="UP000584374">
    <property type="component" value="Unassembled WGS sequence"/>
</dbReference>
<dbReference type="RefSeq" id="WP_312864300.1">
    <property type="nucleotide sequence ID" value="NZ_JACHIW010000001.1"/>
</dbReference>
<dbReference type="GO" id="GO:0046872">
    <property type="term" value="F:metal ion binding"/>
    <property type="evidence" value="ECO:0007669"/>
    <property type="project" value="UniProtKB-KW"/>
</dbReference>
<dbReference type="InterPro" id="IPR033889">
    <property type="entry name" value="LanC"/>
</dbReference>
<name>A0A840Q826_9PSEU</name>
<dbReference type="SMART" id="SM01260">
    <property type="entry name" value="LANC_like"/>
    <property type="match status" value="1"/>
</dbReference>
<feature type="binding site" evidence="1">
    <location>
        <position position="322"/>
    </location>
    <ligand>
        <name>Zn(2+)</name>
        <dbReference type="ChEBI" id="CHEBI:29105"/>
    </ligand>
</feature>
<evidence type="ECO:0000313" key="3">
    <source>
        <dbReference type="Proteomes" id="UP000584374"/>
    </source>
</evidence>
<protein>
    <recommendedName>
        <fullName evidence="4">Lanthionine synthetase</fullName>
    </recommendedName>
</protein>
<dbReference type="PRINTS" id="PR01955">
    <property type="entry name" value="LANCFRANKIA"/>
</dbReference>
<evidence type="ECO:0008006" key="4">
    <source>
        <dbReference type="Google" id="ProtNLM"/>
    </source>
</evidence>